<dbReference type="Gene3D" id="3.40.50.720">
    <property type="entry name" value="NAD(P)-binding Rossmann-like Domain"/>
    <property type="match status" value="1"/>
</dbReference>
<dbReference type="EMBL" id="QEXO01000002">
    <property type="protein sequence ID" value="PWE14548.1"/>
    <property type="molecule type" value="Genomic_DNA"/>
</dbReference>
<name>A0A2U2BKK0_ALCFA</name>
<dbReference type="Proteomes" id="UP000245216">
    <property type="component" value="Unassembled WGS sequence"/>
</dbReference>
<reference evidence="1 2" key="2">
    <citation type="submission" date="2018-05" db="EMBL/GenBank/DDBJ databases">
        <authorList>
            <person name="Lanie J.A."/>
            <person name="Ng W.-L."/>
            <person name="Kazmierczak K.M."/>
            <person name="Andrzejewski T.M."/>
            <person name="Davidsen T.M."/>
            <person name="Wayne K.J."/>
            <person name="Tettelin H."/>
            <person name="Glass J.I."/>
            <person name="Rusch D."/>
            <person name="Podicherti R."/>
            <person name="Tsui H.-C.T."/>
            <person name="Winkler M.E."/>
        </authorList>
    </citation>
    <scope>NUCLEOTIDE SEQUENCE [LARGE SCALE GENOMIC DNA]</scope>
    <source>
        <strain evidence="1 2">YBY</strain>
    </source>
</reference>
<evidence type="ECO:0000313" key="1">
    <source>
        <dbReference type="EMBL" id="PWE14548.1"/>
    </source>
</evidence>
<dbReference type="AlphaFoldDB" id="A0A2U2BKK0"/>
<evidence type="ECO:0000313" key="2">
    <source>
        <dbReference type="Proteomes" id="UP000245216"/>
    </source>
</evidence>
<accession>A0A2U2BKK0</accession>
<dbReference type="RefSeq" id="WP_109088782.1">
    <property type="nucleotide sequence ID" value="NZ_QEXO01000002.1"/>
</dbReference>
<sequence>MNEDALIGYSGFVGQTLSRQRAFGHNFRSTNADQIGTQPYDTVYCCAAPAKKWLANKEPAHDKEVIEQLIAHLDRITCNKLVLISTVDVFKSPIHVDESSEVDESNLHPYGLHRRMLEKFVAQRFEKHLIVRLPGLVGPGLSKNILFDFLNNNNLQAIDSRALFQFYPMINLWYDLQTALKADLKLLHLCAEPVSVAEVAAQGFNQTFENVTGQPPAHYDIRSLHTKLYEAHGSYQYSRKESIQAIRAYVQTEPVTLSQEKG</sequence>
<comment type="caution">
    <text evidence="1">The sequence shown here is derived from an EMBL/GenBank/DDBJ whole genome shotgun (WGS) entry which is preliminary data.</text>
</comment>
<organism evidence="1 2">
    <name type="scientific">Alcaligenes faecalis</name>
    <dbReference type="NCBI Taxonomy" id="511"/>
    <lineage>
        <taxon>Bacteria</taxon>
        <taxon>Pseudomonadati</taxon>
        <taxon>Pseudomonadota</taxon>
        <taxon>Betaproteobacteria</taxon>
        <taxon>Burkholderiales</taxon>
        <taxon>Alcaligenaceae</taxon>
        <taxon>Alcaligenes</taxon>
    </lineage>
</organism>
<reference evidence="1 2" key="1">
    <citation type="submission" date="2018-05" db="EMBL/GenBank/DDBJ databases">
        <title>Genome Sequence of an Efficient Indole-Degrading Bacterium, Alcaligenes sp.YBY.</title>
        <authorList>
            <person name="Yang B."/>
        </authorList>
    </citation>
    <scope>NUCLEOTIDE SEQUENCE [LARGE SCALE GENOMIC DNA]</scope>
    <source>
        <strain evidence="1 2">YBY</strain>
    </source>
</reference>
<protein>
    <submittedName>
        <fullName evidence="1">Pyridine nucleotide transhydrogenase</fullName>
    </submittedName>
</protein>
<gene>
    <name evidence="1" type="ORF">DF183_07475</name>
</gene>
<dbReference type="SUPFAM" id="SSF51735">
    <property type="entry name" value="NAD(P)-binding Rossmann-fold domains"/>
    <property type="match status" value="1"/>
</dbReference>
<proteinExistence type="predicted"/>
<dbReference type="InterPro" id="IPR036291">
    <property type="entry name" value="NAD(P)-bd_dom_sf"/>
</dbReference>